<dbReference type="PANTHER" id="PTHR43699">
    <property type="entry name" value="3-DEHYDROQUINATE DEHYDRATASE"/>
    <property type="match status" value="1"/>
</dbReference>
<organism evidence="6 7">
    <name type="scientific">Cellulomonas shaoxiangyii</name>
    <dbReference type="NCBI Taxonomy" id="2566013"/>
    <lineage>
        <taxon>Bacteria</taxon>
        <taxon>Bacillati</taxon>
        <taxon>Actinomycetota</taxon>
        <taxon>Actinomycetes</taxon>
        <taxon>Micrococcales</taxon>
        <taxon>Cellulomonadaceae</taxon>
        <taxon>Cellulomonas</taxon>
    </lineage>
</organism>
<feature type="binding site" evidence="5">
    <location>
        <position position="255"/>
    </location>
    <ligand>
        <name>3-dehydroquinate</name>
        <dbReference type="ChEBI" id="CHEBI:32364"/>
    </ligand>
</feature>
<comment type="catalytic activity">
    <reaction evidence="1 5">
        <text>3-dehydroquinate = 3-dehydroshikimate + H2O</text>
        <dbReference type="Rhea" id="RHEA:21096"/>
        <dbReference type="ChEBI" id="CHEBI:15377"/>
        <dbReference type="ChEBI" id="CHEBI:16630"/>
        <dbReference type="ChEBI" id="CHEBI:32364"/>
        <dbReference type="EC" id="4.2.1.10"/>
    </reaction>
</comment>
<dbReference type="OrthoDB" id="9813659at2"/>
<feature type="active site" description="Proton donor/acceptor" evidence="5">
    <location>
        <position position="167"/>
    </location>
</feature>
<feature type="binding site" evidence="5">
    <location>
        <begin position="64"/>
        <end position="66"/>
    </location>
    <ligand>
        <name>3-dehydroquinate</name>
        <dbReference type="ChEBI" id="CHEBI:32364"/>
    </ligand>
</feature>
<dbReference type="PANTHER" id="PTHR43699:SF1">
    <property type="entry name" value="3-DEHYDROQUINATE DEHYDRATASE"/>
    <property type="match status" value="1"/>
</dbReference>
<keyword evidence="3 5" id="KW-0456">Lyase</keyword>
<evidence type="ECO:0000256" key="4">
    <source>
        <dbReference type="ARBA" id="ARBA00023270"/>
    </source>
</evidence>
<feature type="binding site" evidence="5">
    <location>
        <position position="102"/>
    </location>
    <ligand>
        <name>3-dehydroquinate</name>
        <dbReference type="ChEBI" id="CHEBI:32364"/>
    </ligand>
</feature>
<accession>A0A4P7SN42</accession>
<dbReference type="HAMAP" id="MF_00214">
    <property type="entry name" value="AroD"/>
    <property type="match status" value="1"/>
</dbReference>
<evidence type="ECO:0000256" key="3">
    <source>
        <dbReference type="ARBA" id="ARBA00023239"/>
    </source>
</evidence>
<evidence type="ECO:0000313" key="7">
    <source>
        <dbReference type="Proteomes" id="UP000296469"/>
    </source>
</evidence>
<evidence type="ECO:0000256" key="1">
    <source>
        <dbReference type="ARBA" id="ARBA00001864"/>
    </source>
</evidence>
<dbReference type="GO" id="GO:0009073">
    <property type="term" value="P:aromatic amino acid family biosynthetic process"/>
    <property type="evidence" value="ECO:0007669"/>
    <property type="project" value="UniProtKB-KW"/>
</dbReference>
<keyword evidence="5" id="KW-0028">Amino-acid biosynthesis</keyword>
<dbReference type="EMBL" id="CP039291">
    <property type="protein sequence ID" value="QCB94947.1"/>
    <property type="molecule type" value="Genomic_DNA"/>
</dbReference>
<dbReference type="GO" id="GO:0046279">
    <property type="term" value="P:3,4-dihydroxybenzoate biosynthetic process"/>
    <property type="evidence" value="ECO:0007669"/>
    <property type="project" value="TreeGrafter"/>
</dbReference>
<dbReference type="CDD" id="cd00502">
    <property type="entry name" value="DHQase_I"/>
    <property type="match status" value="1"/>
</dbReference>
<dbReference type="UniPathway" id="UPA00053">
    <property type="reaction ID" value="UER00086"/>
</dbReference>
<feature type="binding site" evidence="5">
    <location>
        <position position="259"/>
    </location>
    <ligand>
        <name>3-dehydroquinate</name>
        <dbReference type="ChEBI" id="CHEBI:32364"/>
    </ligand>
</feature>
<dbReference type="GO" id="GO:0003855">
    <property type="term" value="F:3-dehydroquinate dehydratase activity"/>
    <property type="evidence" value="ECO:0007669"/>
    <property type="project" value="UniProtKB-UniRule"/>
</dbReference>
<sequence length="276" mass="27845">MAGSTPARPAAPDTGSPSARLVRLRGTTLGTGVPAVCVPLVATTPERAAADARALPPGAADVVEVRLDHVAGSAADPALVTATLRAVRAALPDDVPVLATFRSAREGGVQPADDAAYAAVVRAAVRAAVDAGAADAVDVELATPDALRDDLLAGARAHGLPVVVSTHDFTGTPPHDALVDVLRRQRDVGADVCKVAVTPADADDVLTLLRATRTFAREADRPVVTIAMGGLGLVTRLAGEVFGSALTFGSVGAASAPGQLDAVRLREVLALVHDAL</sequence>
<gene>
    <name evidence="5 6" type="primary">aroD</name>
    <name evidence="6" type="ORF">E5225_16630</name>
</gene>
<dbReference type="RefSeq" id="WP_135973884.1">
    <property type="nucleotide sequence ID" value="NZ_CP039291.1"/>
</dbReference>
<dbReference type="Gene3D" id="3.20.20.70">
    <property type="entry name" value="Aldolase class I"/>
    <property type="match status" value="1"/>
</dbReference>
<dbReference type="InterPro" id="IPR050146">
    <property type="entry name" value="Type-I_3-dehydroquinase"/>
</dbReference>
<comment type="similarity">
    <text evidence="5">Belongs to the type-I 3-dehydroquinase family.</text>
</comment>
<name>A0A4P7SN42_9CELL</name>
<keyword evidence="4 5" id="KW-0704">Schiff base</keyword>
<dbReference type="EC" id="4.2.1.10" evidence="5"/>
<dbReference type="SUPFAM" id="SSF51569">
    <property type="entry name" value="Aldolase"/>
    <property type="match status" value="1"/>
</dbReference>
<evidence type="ECO:0000256" key="5">
    <source>
        <dbReference type="HAMAP-Rule" id="MF_00214"/>
    </source>
</evidence>
<dbReference type="FunFam" id="3.20.20.70:FF:000047">
    <property type="entry name" value="3-dehydroquinate dehydratase"/>
    <property type="match status" value="1"/>
</dbReference>
<dbReference type="Proteomes" id="UP000296469">
    <property type="component" value="Chromosome"/>
</dbReference>
<comment type="pathway">
    <text evidence="5">Metabolic intermediate biosynthesis; chorismate biosynthesis; chorismate from D-erythrose 4-phosphate and phosphoenolpyruvate: step 3/7.</text>
</comment>
<dbReference type="Pfam" id="PF01487">
    <property type="entry name" value="DHquinase_I"/>
    <property type="match status" value="1"/>
</dbReference>
<evidence type="ECO:0000313" key="6">
    <source>
        <dbReference type="EMBL" id="QCB94947.1"/>
    </source>
</evidence>
<reference evidence="6 7" key="1">
    <citation type="submission" date="2019-04" db="EMBL/GenBank/DDBJ databases">
        <title>Isolation and identification of Cellulomonas shaoxiangyii sp. Nov. isolated from feces of the Tibetan antelopes (Pantholops hodgsonii) in the Qinghai-Tibet plateau of China.</title>
        <authorList>
            <person name="Tian Z."/>
        </authorList>
    </citation>
    <scope>NUCLEOTIDE SEQUENCE [LARGE SCALE GENOMIC DNA]</scope>
    <source>
        <strain evidence="6 7">Z28</strain>
    </source>
</reference>
<protein>
    <recommendedName>
        <fullName evidence="5">3-dehydroquinate dehydratase</fullName>
        <shortName evidence="5">3-dehydroquinase</shortName>
        <ecNumber evidence="5">4.2.1.10</ecNumber>
    </recommendedName>
    <alternativeName>
        <fullName evidence="5">Type I DHQase</fullName>
    </alternativeName>
    <alternativeName>
        <fullName evidence="5">Type I dehydroquinase</fullName>
        <shortName evidence="5">DHQ1</shortName>
    </alternativeName>
</protein>
<dbReference type="InterPro" id="IPR013785">
    <property type="entry name" value="Aldolase_TIM"/>
</dbReference>
<keyword evidence="7" id="KW-1185">Reference proteome</keyword>
<dbReference type="InterPro" id="IPR001381">
    <property type="entry name" value="DHquinase_I"/>
</dbReference>
<comment type="function">
    <text evidence="5">Involved in the third step of the chorismate pathway, which leads to the biosynthesis of aromatic amino acids. Catalyzes the cis-dehydration of 3-dehydroquinate (DHQ) and introduces the first double bond of the aromatic ring to yield 3-dehydroshikimate.</text>
</comment>
<feature type="binding site" evidence="5">
    <location>
        <position position="236"/>
    </location>
    <ligand>
        <name>3-dehydroquinate</name>
        <dbReference type="ChEBI" id="CHEBI:32364"/>
    </ligand>
</feature>
<evidence type="ECO:0000256" key="2">
    <source>
        <dbReference type="ARBA" id="ARBA00023141"/>
    </source>
</evidence>
<dbReference type="NCBIfam" id="TIGR01093">
    <property type="entry name" value="aroD"/>
    <property type="match status" value="1"/>
</dbReference>
<dbReference type="AlphaFoldDB" id="A0A4P7SN42"/>
<proteinExistence type="inferred from homology"/>
<comment type="subunit">
    <text evidence="5">Homodimer.</text>
</comment>
<dbReference type="GO" id="GO:0009423">
    <property type="term" value="P:chorismate biosynthetic process"/>
    <property type="evidence" value="ECO:0007669"/>
    <property type="project" value="UniProtKB-UniRule"/>
</dbReference>
<comment type="caution">
    <text evidence="5">Lacks conserved residue(s) required for the propagation of feature annotation.</text>
</comment>
<keyword evidence="2 5" id="KW-0057">Aromatic amino acid biosynthesis</keyword>
<feature type="active site" description="Schiff-base intermediate with substrate" evidence="5">
    <location>
        <position position="194"/>
    </location>
</feature>
<dbReference type="KEGG" id="celz:E5225_16630"/>
<dbReference type="GO" id="GO:0008652">
    <property type="term" value="P:amino acid biosynthetic process"/>
    <property type="evidence" value="ECO:0007669"/>
    <property type="project" value="UniProtKB-KW"/>
</dbReference>